<dbReference type="AlphaFoldDB" id="A0A840KI10"/>
<evidence type="ECO:0000313" key="4">
    <source>
        <dbReference type="Proteomes" id="UP000592180"/>
    </source>
</evidence>
<feature type="signal peptide" evidence="1">
    <location>
        <begin position="1"/>
        <end position="19"/>
    </location>
</feature>
<dbReference type="GO" id="GO:0006508">
    <property type="term" value="P:proteolysis"/>
    <property type="evidence" value="ECO:0007669"/>
    <property type="project" value="UniProtKB-KW"/>
</dbReference>
<keyword evidence="1" id="KW-0732">Signal</keyword>
<keyword evidence="4" id="KW-1185">Reference proteome</keyword>
<dbReference type="GO" id="GO:0008236">
    <property type="term" value="F:serine-type peptidase activity"/>
    <property type="evidence" value="ECO:0007669"/>
    <property type="project" value="InterPro"/>
</dbReference>
<dbReference type="Gene3D" id="3.90.226.10">
    <property type="entry name" value="2-enoyl-CoA Hydratase, Chain A, domain 1"/>
    <property type="match status" value="1"/>
</dbReference>
<dbReference type="GO" id="GO:0030288">
    <property type="term" value="C:outer membrane-bounded periplasmic space"/>
    <property type="evidence" value="ECO:0007669"/>
    <property type="project" value="TreeGrafter"/>
</dbReference>
<dbReference type="CDD" id="cd07562">
    <property type="entry name" value="Peptidase_S41_TRI"/>
    <property type="match status" value="1"/>
</dbReference>
<dbReference type="GO" id="GO:0004175">
    <property type="term" value="F:endopeptidase activity"/>
    <property type="evidence" value="ECO:0007669"/>
    <property type="project" value="TreeGrafter"/>
</dbReference>
<evidence type="ECO:0000259" key="2">
    <source>
        <dbReference type="SMART" id="SM00245"/>
    </source>
</evidence>
<dbReference type="InterPro" id="IPR005151">
    <property type="entry name" value="Tail-specific_protease"/>
</dbReference>
<keyword evidence="3" id="KW-0645">Protease</keyword>
<dbReference type="SUPFAM" id="SSF52096">
    <property type="entry name" value="ClpP/crotonase"/>
    <property type="match status" value="1"/>
</dbReference>
<dbReference type="InterPro" id="IPR029045">
    <property type="entry name" value="ClpP/crotonase-like_dom_sf"/>
</dbReference>
<feature type="domain" description="Tail specific protease" evidence="2">
    <location>
        <begin position="517"/>
        <end position="706"/>
    </location>
</feature>
<reference evidence="3 4" key="1">
    <citation type="submission" date="2020-08" db="EMBL/GenBank/DDBJ databases">
        <title>Functional genomics of gut bacteria from endangered species of beetles.</title>
        <authorList>
            <person name="Carlos-Shanley C."/>
        </authorList>
    </citation>
    <scope>NUCLEOTIDE SEQUENCE [LARGE SCALE GENOMIC DNA]</scope>
    <source>
        <strain evidence="3 4">S00151</strain>
    </source>
</reference>
<dbReference type="SUPFAM" id="SSF50156">
    <property type="entry name" value="PDZ domain-like"/>
    <property type="match status" value="1"/>
</dbReference>
<organism evidence="3 4">
    <name type="scientific">Chryseobacterium defluvii</name>
    <dbReference type="NCBI Taxonomy" id="160396"/>
    <lineage>
        <taxon>Bacteria</taxon>
        <taxon>Pseudomonadati</taxon>
        <taxon>Bacteroidota</taxon>
        <taxon>Flavobacteriia</taxon>
        <taxon>Flavobacteriales</taxon>
        <taxon>Weeksellaceae</taxon>
        <taxon>Chryseobacterium group</taxon>
        <taxon>Chryseobacterium</taxon>
    </lineage>
</organism>
<dbReference type="Gene3D" id="3.30.750.44">
    <property type="match status" value="1"/>
</dbReference>
<dbReference type="Gene3D" id="2.60.120.260">
    <property type="entry name" value="Galactose-binding domain-like"/>
    <property type="match status" value="1"/>
</dbReference>
<dbReference type="GO" id="GO:0007165">
    <property type="term" value="P:signal transduction"/>
    <property type="evidence" value="ECO:0007669"/>
    <property type="project" value="TreeGrafter"/>
</dbReference>
<dbReference type="RefSeq" id="WP_184190609.1">
    <property type="nucleotide sequence ID" value="NZ_JACHLE010000004.1"/>
</dbReference>
<name>A0A840KI10_9FLAO</name>
<dbReference type="EMBL" id="JACHLE010000004">
    <property type="protein sequence ID" value="MBB4807577.1"/>
    <property type="molecule type" value="Genomic_DNA"/>
</dbReference>
<evidence type="ECO:0000313" key="3">
    <source>
        <dbReference type="EMBL" id="MBB4807577.1"/>
    </source>
</evidence>
<dbReference type="Pfam" id="PF17820">
    <property type="entry name" value="PDZ_6"/>
    <property type="match status" value="1"/>
</dbReference>
<dbReference type="SMART" id="SM00245">
    <property type="entry name" value="TSPc"/>
    <property type="match status" value="1"/>
</dbReference>
<dbReference type="PANTHER" id="PTHR32060">
    <property type="entry name" value="TAIL-SPECIFIC PROTEASE"/>
    <property type="match status" value="1"/>
</dbReference>
<feature type="chain" id="PRO_5032753231" evidence="1">
    <location>
        <begin position="20"/>
        <end position="731"/>
    </location>
</feature>
<dbReference type="Pfam" id="PF03572">
    <property type="entry name" value="Peptidase_S41"/>
    <property type="match status" value="1"/>
</dbReference>
<proteinExistence type="predicted"/>
<dbReference type="InterPro" id="IPR041489">
    <property type="entry name" value="PDZ_6"/>
</dbReference>
<accession>A0A840KI10</accession>
<evidence type="ECO:0000256" key="1">
    <source>
        <dbReference type="SAM" id="SignalP"/>
    </source>
</evidence>
<dbReference type="Gene3D" id="2.30.42.10">
    <property type="match status" value="1"/>
</dbReference>
<sequence>MKKGLTILMLLAFFLHFHAQKKIENLNFENFENNFPKNWETFGENHAKIFADTQEKQEGKSSAVIESPDKESFKAIAFTLPENYAGKKITLSGYIKTENVSDEGFSGLWMRIDPKIAFDNMNKRGIKGTNPWKKYEITLDMSPENTTQIVLGALLVGKGKMWVDNLKVTVDGKDIENATVFEKKLSKADLDKEFDNGSAISTINLDKNNLENLKALGLIWGYLKYYHPSVAEGNYNWDYELFRIFPKINMASSAKRDQVLAAWIKGLGEFQTTKPSDRRNEEVKIAPDLDWITTSGFSKELVDILARLKDAKRPNVSYYVGFGNAGNPEFKNENPYGKTAYPDDGVRLLSLYRYWNIIQYYFPYKNLIQEDWKNVLSEFIPKFINAKNETEYTLSALEIIARIHDTHANVWGNNKVLAQYFGKRYTPFELTFAENKAVINDFYNKNLAEEAGLEKGDVITEINGKPVEKIIKELLKYIPASNYPTQLRDVADKLLISNSETIDIKFSRNGKEENKTLKTYTLSEIREARQPKDFFKMLDKNTAYFYMGSVNAEKLPEVFDQIKNTDGLVIDFRSYPSDFVVFKLGKLLKEKSTNFVKFTRTKNETPGLFTFSTGPEVPGDGNAAYKGKIAILINETTQSSAEYHTMAFRTAPKSKVFGSTTAGADGNVSKILLPGNISTMISGIGVYYPDGKETQRIGIVPDVEIKPTVNGIKNNKDEVLEKALDWLHSKS</sequence>
<dbReference type="InterPro" id="IPR036034">
    <property type="entry name" value="PDZ_sf"/>
</dbReference>
<gene>
    <name evidence="3" type="ORF">HNP38_002883</name>
</gene>
<dbReference type="PANTHER" id="PTHR32060:SF30">
    <property type="entry name" value="CARBOXY-TERMINAL PROCESSING PROTEASE CTPA"/>
    <property type="match status" value="1"/>
</dbReference>
<dbReference type="Proteomes" id="UP000592180">
    <property type="component" value="Unassembled WGS sequence"/>
</dbReference>
<comment type="caution">
    <text evidence="3">The sequence shown here is derived from an EMBL/GenBank/DDBJ whole genome shotgun (WGS) entry which is preliminary data.</text>
</comment>
<protein>
    <submittedName>
        <fullName evidence="3">C-terminal processing protease CtpA/Prc</fullName>
    </submittedName>
</protein>
<keyword evidence="3" id="KW-0378">Hydrolase</keyword>